<gene>
    <name evidence="2" type="ORF">ERS852411_03378</name>
</gene>
<proteinExistence type="predicted"/>
<feature type="compositionally biased region" description="Polar residues" evidence="1">
    <location>
        <begin position="37"/>
        <end position="46"/>
    </location>
</feature>
<organism evidence="2 3">
    <name type="scientific">Flavonifractor plautii</name>
    <name type="common">Fusobacterium plautii</name>
    <dbReference type="NCBI Taxonomy" id="292800"/>
    <lineage>
        <taxon>Bacteria</taxon>
        <taxon>Bacillati</taxon>
        <taxon>Bacillota</taxon>
        <taxon>Clostridia</taxon>
        <taxon>Eubacteriales</taxon>
        <taxon>Oscillospiraceae</taxon>
        <taxon>Flavonifractor</taxon>
    </lineage>
</organism>
<protein>
    <submittedName>
        <fullName evidence="2">Uncharacterized protein</fullName>
    </submittedName>
</protein>
<name>A0A174PTT0_FLAPL</name>
<feature type="region of interest" description="Disordered" evidence="1">
    <location>
        <begin position="63"/>
        <end position="88"/>
    </location>
</feature>
<reference evidence="2 3" key="1">
    <citation type="submission" date="2015-09" db="EMBL/GenBank/DDBJ databases">
        <authorList>
            <consortium name="Pathogen Informatics"/>
        </authorList>
    </citation>
    <scope>NUCLEOTIDE SEQUENCE [LARGE SCALE GENOMIC DNA]</scope>
    <source>
        <strain evidence="2 3">2789STDY5608854</strain>
    </source>
</reference>
<dbReference type="AlphaFoldDB" id="A0A174PTT0"/>
<evidence type="ECO:0000313" key="2">
    <source>
        <dbReference type="EMBL" id="CUP62098.1"/>
    </source>
</evidence>
<sequence>MGKQMLPRQVRCMSRLNCWKIMLMERRFSRSWGADSSMRSCPSMTTWPAVGRSSRLMQRTRVDLPAPLMPTMPKMSPSRMVRLMSSRA</sequence>
<evidence type="ECO:0000256" key="1">
    <source>
        <dbReference type="SAM" id="MobiDB-lite"/>
    </source>
</evidence>
<feature type="region of interest" description="Disordered" evidence="1">
    <location>
        <begin position="33"/>
        <end position="52"/>
    </location>
</feature>
<dbReference type="EMBL" id="CYZT01000425">
    <property type="protein sequence ID" value="CUP62098.1"/>
    <property type="molecule type" value="Genomic_DNA"/>
</dbReference>
<accession>A0A174PTT0</accession>
<evidence type="ECO:0000313" key="3">
    <source>
        <dbReference type="Proteomes" id="UP000095746"/>
    </source>
</evidence>
<dbReference type="Proteomes" id="UP000095746">
    <property type="component" value="Unassembled WGS sequence"/>
</dbReference>